<evidence type="ECO:0000256" key="8">
    <source>
        <dbReference type="SAM" id="SignalP"/>
    </source>
</evidence>
<feature type="region of interest" description="Disordered" evidence="7">
    <location>
        <begin position="244"/>
        <end position="295"/>
    </location>
</feature>
<name>A0A9P8YA61_9PEZI</name>
<dbReference type="EMBL" id="JAGTJQ010000003">
    <property type="protein sequence ID" value="KAH7034641.1"/>
    <property type="molecule type" value="Genomic_DNA"/>
</dbReference>
<dbReference type="InterPro" id="IPR036249">
    <property type="entry name" value="Thioredoxin-like_sf"/>
</dbReference>
<dbReference type="PANTHER" id="PTHR45815:SF3">
    <property type="entry name" value="PROTEIN DISULFIDE-ISOMERASE A6"/>
    <property type="match status" value="1"/>
</dbReference>
<accession>A0A9P8YA61</accession>
<evidence type="ECO:0000313" key="11">
    <source>
        <dbReference type="Proteomes" id="UP000756346"/>
    </source>
</evidence>
<evidence type="ECO:0000256" key="2">
    <source>
        <dbReference type="ARBA" id="ARBA00004319"/>
    </source>
</evidence>
<dbReference type="Pfam" id="PF24541">
    <property type="entry name" value="Thioredox_PDIA6_C"/>
    <property type="match status" value="1"/>
</dbReference>
<feature type="compositionally biased region" description="Low complexity" evidence="7">
    <location>
        <begin position="276"/>
        <end position="293"/>
    </location>
</feature>
<evidence type="ECO:0000256" key="3">
    <source>
        <dbReference type="ARBA" id="ARBA00012723"/>
    </source>
</evidence>
<comment type="catalytic activity">
    <reaction evidence="1">
        <text>Catalyzes the rearrangement of -S-S- bonds in proteins.</text>
        <dbReference type="EC" id="5.3.4.1"/>
    </reaction>
</comment>
<dbReference type="GO" id="GO:0005788">
    <property type="term" value="C:endoplasmic reticulum lumen"/>
    <property type="evidence" value="ECO:0007669"/>
    <property type="project" value="UniProtKB-SubCell"/>
</dbReference>
<feature type="region of interest" description="Disordered" evidence="7">
    <location>
        <begin position="464"/>
        <end position="492"/>
    </location>
</feature>
<keyword evidence="8" id="KW-0732">Signal</keyword>
<comment type="caution">
    <text evidence="10">The sequence shown here is derived from an EMBL/GenBank/DDBJ whole genome shotgun (WGS) entry which is preliminary data.</text>
</comment>
<evidence type="ECO:0000259" key="9">
    <source>
        <dbReference type="PROSITE" id="PS51352"/>
    </source>
</evidence>
<evidence type="ECO:0000313" key="10">
    <source>
        <dbReference type="EMBL" id="KAH7034641.1"/>
    </source>
</evidence>
<dbReference type="Proteomes" id="UP000756346">
    <property type="component" value="Unassembled WGS sequence"/>
</dbReference>
<comment type="subcellular location">
    <subcellularLocation>
        <location evidence="2">Endoplasmic reticulum lumen</location>
    </subcellularLocation>
</comment>
<gene>
    <name evidence="10" type="ORF">B0I36DRAFT_360145</name>
</gene>
<feature type="compositionally biased region" description="Basic and acidic residues" evidence="7">
    <location>
        <begin position="263"/>
        <end position="275"/>
    </location>
</feature>
<keyword evidence="4" id="KW-1015">Disulfide bond</keyword>
<keyword evidence="11" id="KW-1185">Reference proteome</keyword>
<evidence type="ECO:0000256" key="5">
    <source>
        <dbReference type="ARBA" id="ARBA00023235"/>
    </source>
</evidence>
<proteinExistence type="predicted"/>
<evidence type="ECO:0000256" key="6">
    <source>
        <dbReference type="ARBA" id="ARBA00023284"/>
    </source>
</evidence>
<feature type="chain" id="PRO_5040121868" description="protein disulfide-isomerase" evidence="8">
    <location>
        <begin position="26"/>
        <end position="492"/>
    </location>
</feature>
<dbReference type="PRINTS" id="PR00421">
    <property type="entry name" value="THIOREDOXIN"/>
</dbReference>
<dbReference type="CDD" id="cd03002">
    <property type="entry name" value="PDI_a_MPD1_like"/>
    <property type="match status" value="1"/>
</dbReference>
<dbReference type="Pfam" id="PF00085">
    <property type="entry name" value="Thioredoxin"/>
    <property type="match status" value="1"/>
</dbReference>
<keyword evidence="5" id="KW-0413">Isomerase</keyword>
<sequence>MQNLNAASLAVAVTALLAALPGAQAGLYAKNSPVLQVTAKTYDQLIAKSNHTSIVEFYAPWCGHCKNLQPAYEKAAKHLEGIAKVAAVDCDADENKAFCGSMGVQGFPTLKTVRPGKNKGSKPIVEEFQGQRTAKAIVDAVSDKINNHVTRVTDKDFLRFLAKDDKPKAILFTEKGTTSALLKSLAIDFLDVIHIAQARNKEAEITEKFNIKKYPTLVLLNPESSEPLVYDGEMKKAPLLKFLSQAGQPNPDPPVKAKKAPKDKKPSSSSKEAKPSESSAEATEPSESPVAAEKPAEVVIPPLETLETAQLTAKCLNTKSKTCILAFVPSAHSGASDEVLDILAKLAHKHSTQNHKLFPFYEVDIDANRDVITTLGLQGAAMILAVNGKRNWWRQYEGELTTANVEAWIDSIRLNEGKRYNFPEGFIGEGAAAASSSSTATEAASEVPTETVIVHMEEEVDVQIEPETDADPSLAGTIHAQPTAEENAHDEL</sequence>
<dbReference type="AlphaFoldDB" id="A0A9P8YA61"/>
<evidence type="ECO:0000256" key="4">
    <source>
        <dbReference type="ARBA" id="ARBA00023157"/>
    </source>
</evidence>
<dbReference type="PROSITE" id="PS00194">
    <property type="entry name" value="THIOREDOXIN_1"/>
    <property type="match status" value="1"/>
</dbReference>
<dbReference type="EC" id="5.3.4.1" evidence="3"/>
<evidence type="ECO:0000256" key="7">
    <source>
        <dbReference type="SAM" id="MobiDB-lite"/>
    </source>
</evidence>
<dbReference type="Gene3D" id="3.40.30.10">
    <property type="entry name" value="Glutaredoxin"/>
    <property type="match status" value="2"/>
</dbReference>
<dbReference type="PROSITE" id="PS51352">
    <property type="entry name" value="THIOREDOXIN_2"/>
    <property type="match status" value="1"/>
</dbReference>
<evidence type="ECO:0000256" key="1">
    <source>
        <dbReference type="ARBA" id="ARBA00001182"/>
    </source>
</evidence>
<dbReference type="GO" id="GO:0015035">
    <property type="term" value="F:protein-disulfide reductase activity"/>
    <property type="evidence" value="ECO:0007669"/>
    <property type="project" value="TreeGrafter"/>
</dbReference>
<dbReference type="GO" id="GO:0034976">
    <property type="term" value="P:response to endoplasmic reticulum stress"/>
    <property type="evidence" value="ECO:0007669"/>
    <property type="project" value="TreeGrafter"/>
</dbReference>
<dbReference type="PANTHER" id="PTHR45815">
    <property type="entry name" value="PROTEIN DISULFIDE-ISOMERASE A6"/>
    <property type="match status" value="1"/>
</dbReference>
<reference evidence="10" key="1">
    <citation type="journal article" date="2021" name="Nat. Commun.">
        <title>Genetic determinants of endophytism in the Arabidopsis root mycobiome.</title>
        <authorList>
            <person name="Mesny F."/>
            <person name="Miyauchi S."/>
            <person name="Thiergart T."/>
            <person name="Pickel B."/>
            <person name="Atanasova L."/>
            <person name="Karlsson M."/>
            <person name="Huettel B."/>
            <person name="Barry K.W."/>
            <person name="Haridas S."/>
            <person name="Chen C."/>
            <person name="Bauer D."/>
            <person name="Andreopoulos W."/>
            <person name="Pangilinan J."/>
            <person name="LaButti K."/>
            <person name="Riley R."/>
            <person name="Lipzen A."/>
            <person name="Clum A."/>
            <person name="Drula E."/>
            <person name="Henrissat B."/>
            <person name="Kohler A."/>
            <person name="Grigoriev I.V."/>
            <person name="Martin F.M."/>
            <person name="Hacquard S."/>
        </authorList>
    </citation>
    <scope>NUCLEOTIDE SEQUENCE</scope>
    <source>
        <strain evidence="10">MPI-CAGE-CH-0230</strain>
    </source>
</reference>
<dbReference type="OrthoDB" id="10264505at2759"/>
<dbReference type="InterPro" id="IPR013766">
    <property type="entry name" value="Thioredoxin_domain"/>
</dbReference>
<dbReference type="GeneID" id="70187799"/>
<organism evidence="10 11">
    <name type="scientific">Microdochium trichocladiopsis</name>
    <dbReference type="NCBI Taxonomy" id="1682393"/>
    <lineage>
        <taxon>Eukaryota</taxon>
        <taxon>Fungi</taxon>
        <taxon>Dikarya</taxon>
        <taxon>Ascomycota</taxon>
        <taxon>Pezizomycotina</taxon>
        <taxon>Sordariomycetes</taxon>
        <taxon>Xylariomycetidae</taxon>
        <taxon>Xylariales</taxon>
        <taxon>Microdochiaceae</taxon>
        <taxon>Microdochium</taxon>
    </lineage>
</organism>
<dbReference type="CDD" id="cd02981">
    <property type="entry name" value="PDI_b_family"/>
    <property type="match status" value="1"/>
</dbReference>
<keyword evidence="6" id="KW-0676">Redox-active center</keyword>
<feature type="domain" description="Thioredoxin" evidence="9">
    <location>
        <begin position="16"/>
        <end position="146"/>
    </location>
</feature>
<dbReference type="InterPro" id="IPR017937">
    <property type="entry name" value="Thioredoxin_CS"/>
</dbReference>
<dbReference type="InterPro" id="IPR057305">
    <property type="entry name" value="Thioredox_PDIA6_C"/>
</dbReference>
<feature type="signal peptide" evidence="8">
    <location>
        <begin position="1"/>
        <end position="25"/>
    </location>
</feature>
<dbReference type="SUPFAM" id="SSF52833">
    <property type="entry name" value="Thioredoxin-like"/>
    <property type="match status" value="3"/>
</dbReference>
<protein>
    <recommendedName>
        <fullName evidence="3">protein disulfide-isomerase</fullName>
        <ecNumber evidence="3">5.3.4.1</ecNumber>
    </recommendedName>
</protein>
<dbReference type="GO" id="GO:0003756">
    <property type="term" value="F:protein disulfide isomerase activity"/>
    <property type="evidence" value="ECO:0007669"/>
    <property type="project" value="UniProtKB-EC"/>
</dbReference>
<dbReference type="RefSeq" id="XP_046014734.1">
    <property type="nucleotide sequence ID" value="XM_046158253.1"/>
</dbReference>